<evidence type="ECO:0000313" key="11">
    <source>
        <dbReference type="EMBL" id="UVQ96942.1"/>
    </source>
</evidence>
<evidence type="ECO:0000256" key="4">
    <source>
        <dbReference type="ARBA" id="ARBA00023136"/>
    </source>
</evidence>
<feature type="domain" description="RagB/SusD" evidence="6">
    <location>
        <begin position="397"/>
        <end position="508"/>
    </location>
</feature>
<dbReference type="InterPro" id="IPR033985">
    <property type="entry name" value="SusD-like_N"/>
</dbReference>
<evidence type="ECO:0000313" key="8">
    <source>
        <dbReference type="EMBL" id="CUP85493.1"/>
    </source>
</evidence>
<evidence type="ECO:0000259" key="7">
    <source>
        <dbReference type="Pfam" id="PF14322"/>
    </source>
</evidence>
<dbReference type="Pfam" id="PF14322">
    <property type="entry name" value="SusD-like_3"/>
    <property type="match status" value="1"/>
</dbReference>
<dbReference type="Proteomes" id="UP001060260">
    <property type="component" value="Chromosome"/>
</dbReference>
<keyword evidence="5" id="KW-0998">Cell outer membrane</keyword>
<accession>A0A174RJ39</accession>
<evidence type="ECO:0000256" key="5">
    <source>
        <dbReference type="ARBA" id="ARBA00023237"/>
    </source>
</evidence>
<dbReference type="GO" id="GO:0009279">
    <property type="term" value="C:cell outer membrane"/>
    <property type="evidence" value="ECO:0007669"/>
    <property type="project" value="UniProtKB-SubCell"/>
</dbReference>
<gene>
    <name evidence="10" type="ORF">DW190_16655</name>
    <name evidence="9" type="ORF">DXA49_10490</name>
    <name evidence="8" type="ORF">ERS852494_03238</name>
    <name evidence="11" type="ORF">NXW23_00595</name>
</gene>
<evidence type="ECO:0000313" key="9">
    <source>
        <dbReference type="EMBL" id="RGY25665.1"/>
    </source>
</evidence>
<keyword evidence="3" id="KW-0732">Signal</keyword>
<organism evidence="8 12">
    <name type="scientific">Bacteroides caccae</name>
    <dbReference type="NCBI Taxonomy" id="47678"/>
    <lineage>
        <taxon>Bacteria</taxon>
        <taxon>Pseudomonadati</taxon>
        <taxon>Bacteroidota</taxon>
        <taxon>Bacteroidia</taxon>
        <taxon>Bacteroidales</taxon>
        <taxon>Bacteroidaceae</taxon>
        <taxon>Bacteroides</taxon>
    </lineage>
</organism>
<evidence type="ECO:0000256" key="2">
    <source>
        <dbReference type="ARBA" id="ARBA00006275"/>
    </source>
</evidence>
<dbReference type="Proteomes" id="UP000283512">
    <property type="component" value="Unassembled WGS sequence"/>
</dbReference>
<reference evidence="11" key="3">
    <citation type="submission" date="2022-08" db="EMBL/GenBank/DDBJ databases">
        <title>Genome Sequencing of Bacteroides fragilis Group Isolates with Nanopore Technology.</title>
        <authorList>
            <person name="Tisza M.J."/>
            <person name="Smith D."/>
            <person name="Dekker J.P."/>
        </authorList>
    </citation>
    <scope>NUCLEOTIDE SEQUENCE</scope>
    <source>
        <strain evidence="11">BFG-474</strain>
    </source>
</reference>
<dbReference type="Gene3D" id="1.25.40.390">
    <property type="match status" value="1"/>
</dbReference>
<reference evidence="13 14" key="2">
    <citation type="submission" date="2018-08" db="EMBL/GenBank/DDBJ databases">
        <title>A genome reference for cultivated species of the human gut microbiota.</title>
        <authorList>
            <person name="Zou Y."/>
            <person name="Xue W."/>
            <person name="Luo G."/>
        </authorList>
    </citation>
    <scope>NUCLEOTIDE SEQUENCE [LARGE SCALE GENOMIC DNA]</scope>
    <source>
        <strain evidence="10 13">AM16-49B</strain>
        <strain evidence="9 14">OF02-6LB</strain>
    </source>
</reference>
<evidence type="ECO:0000313" key="10">
    <source>
        <dbReference type="EMBL" id="RHH86942.1"/>
    </source>
</evidence>
<protein>
    <submittedName>
        <fullName evidence="8 9">Outer membrane protein</fullName>
    </submittedName>
</protein>
<dbReference type="Proteomes" id="UP000095657">
    <property type="component" value="Unassembled WGS sequence"/>
</dbReference>
<evidence type="ECO:0000313" key="13">
    <source>
        <dbReference type="Proteomes" id="UP000283512"/>
    </source>
</evidence>
<dbReference type="Pfam" id="PF07980">
    <property type="entry name" value="SusD_RagB"/>
    <property type="match status" value="1"/>
</dbReference>
<dbReference type="STRING" id="47678.ERS852494_03238"/>
<dbReference type="InterPro" id="IPR011990">
    <property type="entry name" value="TPR-like_helical_dom_sf"/>
</dbReference>
<reference evidence="8 12" key="1">
    <citation type="submission" date="2015-09" db="EMBL/GenBank/DDBJ databases">
        <authorList>
            <consortium name="Pathogen Informatics"/>
        </authorList>
    </citation>
    <scope>NUCLEOTIDE SEQUENCE [LARGE SCALE GENOMIC DNA]</scope>
    <source>
        <strain evidence="8 12">2789STDY5834880</strain>
    </source>
</reference>
<proteinExistence type="inferred from homology"/>
<dbReference type="InterPro" id="IPR012944">
    <property type="entry name" value="SusD_RagB_dom"/>
</dbReference>
<evidence type="ECO:0000313" key="14">
    <source>
        <dbReference type="Proteomes" id="UP000284431"/>
    </source>
</evidence>
<keyword evidence="4" id="KW-0472">Membrane</keyword>
<dbReference type="SUPFAM" id="SSF48452">
    <property type="entry name" value="TPR-like"/>
    <property type="match status" value="1"/>
</dbReference>
<evidence type="ECO:0000313" key="12">
    <source>
        <dbReference type="Proteomes" id="UP000095657"/>
    </source>
</evidence>
<dbReference type="EMBL" id="CZAI01000008">
    <property type="protein sequence ID" value="CUP85493.1"/>
    <property type="molecule type" value="Genomic_DNA"/>
</dbReference>
<dbReference type="PROSITE" id="PS51257">
    <property type="entry name" value="PROKAR_LIPOPROTEIN"/>
    <property type="match status" value="1"/>
</dbReference>
<evidence type="ECO:0000256" key="1">
    <source>
        <dbReference type="ARBA" id="ARBA00004442"/>
    </source>
</evidence>
<evidence type="ECO:0000259" key="6">
    <source>
        <dbReference type="Pfam" id="PF07980"/>
    </source>
</evidence>
<evidence type="ECO:0000256" key="3">
    <source>
        <dbReference type="ARBA" id="ARBA00022729"/>
    </source>
</evidence>
<dbReference type="EMBL" id="QSCS01000014">
    <property type="protein sequence ID" value="RGY25665.1"/>
    <property type="molecule type" value="Genomic_DNA"/>
</dbReference>
<feature type="domain" description="SusD-like N-terminal" evidence="7">
    <location>
        <begin position="90"/>
        <end position="250"/>
    </location>
</feature>
<sequence>MKAIKNIMIALSGIALLASCDMDKFFELDRPESNPWLSVDDLEYSVADPYNTLFQNPNWQAPIGIIPYYQELVADLSTVNPQGAYEQEALYWYPRQMSTFDVTGQQFEKTFSILYRSVTGATSPLTYIEEKEKKGEPVFANMTENDKKTLARQTGELYFMRGYTYWLISRAFVAPYDPAGGEGNNRKFIPLINRLDYSQESARNPYMGTVKEVYDQMLSDFAKAKSLMPEDYFVRGRANKFSAAMMLMRVKWLMGDKDGALEEADYVITKAEAGVAPFDLTEEPIVAFNRNAEQQYTVDPVSKEVMFECAFTESNQGNNVAIPLARMCKTGIYNFKSKTFDASNKLWLEGARGSQNWQHGGWACAYWNPRLIKYIGWAVTDDPMDLTNYVPSAEALADKRFTQLHYFLKNYTDGGDKTIHEMAYNKTKWNAFWNDKYYRAPYGKYSQVPLIRLAEAYLTRATLVLSKNASQALGDVNKIRQRAGLTPLKNVTEADIEKERIKEFGFENGDRLLYLVAMQKTIDGQKRNPGAVYDNPNTDGDPIPAMNPPYSTMYVPLPSIEYLYSGSYQQP</sequence>
<comment type="subcellular location">
    <subcellularLocation>
        <location evidence="1">Cell outer membrane</location>
    </subcellularLocation>
</comment>
<dbReference type="EMBL" id="QRKD01000021">
    <property type="protein sequence ID" value="RHH86942.1"/>
    <property type="molecule type" value="Genomic_DNA"/>
</dbReference>
<dbReference type="Proteomes" id="UP000284431">
    <property type="component" value="Unassembled WGS sequence"/>
</dbReference>
<comment type="similarity">
    <text evidence="2">Belongs to the SusD family.</text>
</comment>
<dbReference type="AlphaFoldDB" id="A0A174RJ39"/>
<dbReference type="EMBL" id="CP103166">
    <property type="protein sequence ID" value="UVQ96942.1"/>
    <property type="molecule type" value="Genomic_DNA"/>
</dbReference>
<name>A0A174RJ39_9BACE</name>
<dbReference type="RefSeq" id="WP_055173036.1">
    <property type="nucleotide sequence ID" value="NZ_CAXSLD010000024.1"/>
</dbReference>